<protein>
    <submittedName>
        <fullName evidence="3">MlaD family protein</fullName>
    </submittedName>
</protein>
<dbReference type="PANTHER" id="PTHR33371:SF4">
    <property type="entry name" value="INTERMEMBRANE PHOSPHOLIPID TRANSPORT SYSTEM BINDING PROTEIN MLAD"/>
    <property type="match status" value="1"/>
</dbReference>
<dbReference type="Proteomes" id="UP001385892">
    <property type="component" value="Unassembled WGS sequence"/>
</dbReference>
<dbReference type="EMBL" id="JBBKZT010000002">
    <property type="protein sequence ID" value="MEJ8846057.1"/>
    <property type="molecule type" value="Genomic_DNA"/>
</dbReference>
<sequence length="318" mass="33694">MLKPDSGRPRVAVIALLVVIAACLAWIAQQRGWFERHDLLYVEAPDAAGMTEDMQVTSRGVVVGSVRHIALTSSQESAGHGARIELRIGHEHMQGIPKGSTAKLVRENLIGKQTIDLLPPSGPAQPVVSGDVLAFERGKDRSQQVVEEIQAALMPVIADARKLTDSLNDPEGPFQQSLKAGQEVAEKLPAMAEKTGEVLDQAREGVKSIENGAKATLQKAGRTIDVVQEAAPAVIERVQQAAATSQKASADVQAMAAQAAERLPAVLDQVQAVATQANQMVSNARQTWPISMLTGTATTPQSLPIDSIGGLPLPGETR</sequence>
<name>A0ABU8WEX4_9BURK</name>
<feature type="compositionally biased region" description="Polar residues" evidence="1">
    <location>
        <begin position="295"/>
        <end position="304"/>
    </location>
</feature>
<dbReference type="PROSITE" id="PS51257">
    <property type="entry name" value="PROKAR_LIPOPROTEIN"/>
    <property type="match status" value="1"/>
</dbReference>
<comment type="caution">
    <text evidence="3">The sequence shown here is derived from an EMBL/GenBank/DDBJ whole genome shotgun (WGS) entry which is preliminary data.</text>
</comment>
<organism evidence="3 4">
    <name type="scientific">Variovorax rhizosphaerae</name>
    <dbReference type="NCBI Taxonomy" id="1836200"/>
    <lineage>
        <taxon>Bacteria</taxon>
        <taxon>Pseudomonadati</taxon>
        <taxon>Pseudomonadota</taxon>
        <taxon>Betaproteobacteria</taxon>
        <taxon>Burkholderiales</taxon>
        <taxon>Comamonadaceae</taxon>
        <taxon>Variovorax</taxon>
    </lineage>
</organism>
<dbReference type="InterPro" id="IPR052336">
    <property type="entry name" value="MlaD_Phospholipid_Transporter"/>
</dbReference>
<evidence type="ECO:0000313" key="3">
    <source>
        <dbReference type="EMBL" id="MEJ8846057.1"/>
    </source>
</evidence>
<accession>A0ABU8WEX4</accession>
<dbReference type="RefSeq" id="WP_340341209.1">
    <property type="nucleotide sequence ID" value="NZ_JBBKZT010000002.1"/>
</dbReference>
<proteinExistence type="predicted"/>
<dbReference type="Pfam" id="PF02470">
    <property type="entry name" value="MlaD"/>
    <property type="match status" value="1"/>
</dbReference>
<evidence type="ECO:0000256" key="1">
    <source>
        <dbReference type="SAM" id="MobiDB-lite"/>
    </source>
</evidence>
<dbReference type="PANTHER" id="PTHR33371">
    <property type="entry name" value="INTERMEMBRANE PHOSPHOLIPID TRANSPORT SYSTEM BINDING PROTEIN MLAD-RELATED"/>
    <property type="match status" value="1"/>
</dbReference>
<evidence type="ECO:0000259" key="2">
    <source>
        <dbReference type="Pfam" id="PF02470"/>
    </source>
</evidence>
<gene>
    <name evidence="3" type="ORF">WKW82_05340</name>
</gene>
<dbReference type="InterPro" id="IPR003399">
    <property type="entry name" value="Mce/MlaD"/>
</dbReference>
<keyword evidence="4" id="KW-1185">Reference proteome</keyword>
<feature type="domain" description="Mce/MlaD" evidence="2">
    <location>
        <begin position="40"/>
        <end position="120"/>
    </location>
</feature>
<reference evidence="3 4" key="1">
    <citation type="submission" date="2024-03" db="EMBL/GenBank/DDBJ databases">
        <title>Novel species of the genus Variovorax.</title>
        <authorList>
            <person name="Liu Q."/>
            <person name="Xin Y.-H."/>
        </authorList>
    </citation>
    <scope>NUCLEOTIDE SEQUENCE [LARGE SCALE GENOMIC DNA]</scope>
    <source>
        <strain evidence="3 4">KACC 18900</strain>
    </source>
</reference>
<evidence type="ECO:0000313" key="4">
    <source>
        <dbReference type="Proteomes" id="UP001385892"/>
    </source>
</evidence>
<feature type="region of interest" description="Disordered" evidence="1">
    <location>
        <begin position="295"/>
        <end position="318"/>
    </location>
</feature>